<proteinExistence type="inferred from homology"/>
<accession>A0ABU8G538</accession>
<reference evidence="3 4" key="1">
    <citation type="submission" date="2024-01" db="EMBL/GenBank/DDBJ databases">
        <title>Seven novel Bacillus-like species.</title>
        <authorList>
            <person name="Liu G."/>
        </authorList>
    </citation>
    <scope>NUCLEOTIDE SEQUENCE [LARGE SCALE GENOMIC DNA]</scope>
    <source>
        <strain evidence="3 4">FJAT-53711</strain>
    </source>
</reference>
<dbReference type="SUPFAM" id="SSF54909">
    <property type="entry name" value="Dimeric alpha+beta barrel"/>
    <property type="match status" value="1"/>
</dbReference>
<evidence type="ECO:0000256" key="1">
    <source>
        <dbReference type="ARBA" id="ARBA00007689"/>
    </source>
</evidence>
<dbReference type="InterPro" id="IPR005545">
    <property type="entry name" value="YCII"/>
</dbReference>
<dbReference type="InterPro" id="IPR011008">
    <property type="entry name" value="Dimeric_a/b-barrel"/>
</dbReference>
<keyword evidence="4" id="KW-1185">Reference proteome</keyword>
<gene>
    <name evidence="3" type="ORF">WAX78_23660</name>
</gene>
<dbReference type="RefSeq" id="WP_336484512.1">
    <property type="nucleotide sequence ID" value="NZ_JBAWSV010000013.1"/>
</dbReference>
<name>A0ABU8G538_9BACI</name>
<dbReference type="Proteomes" id="UP001367922">
    <property type="component" value="Unassembled WGS sequence"/>
</dbReference>
<comment type="caution">
    <text evidence="3">The sequence shown here is derived from an EMBL/GenBank/DDBJ whole genome shotgun (WGS) entry which is preliminary data.</text>
</comment>
<evidence type="ECO:0000259" key="2">
    <source>
        <dbReference type="Pfam" id="PF03795"/>
    </source>
</evidence>
<dbReference type="EMBL" id="JBAWSV010000013">
    <property type="protein sequence ID" value="MEI4832378.1"/>
    <property type="molecule type" value="Genomic_DNA"/>
</dbReference>
<feature type="domain" description="YCII-related" evidence="2">
    <location>
        <begin position="1"/>
        <end position="82"/>
    </location>
</feature>
<evidence type="ECO:0000313" key="4">
    <source>
        <dbReference type="Proteomes" id="UP001367922"/>
    </source>
</evidence>
<dbReference type="Gene3D" id="3.30.70.1060">
    <property type="entry name" value="Dimeric alpha+beta barrel"/>
    <property type="match status" value="1"/>
</dbReference>
<sequence length="101" mass="11963">MFLTMVNYIQPLEVVEHYLEEHIQFLDKYYDLNKFIFSGRRNPRVGGIILMNAVSEQEVETIIAEDPFYIHNIARYEIIEFTPTKYADPFQIFINDTPNIG</sequence>
<dbReference type="PANTHER" id="PTHR37828:SF1">
    <property type="entry name" value="YCII-RELATED DOMAIN-CONTAINING PROTEIN"/>
    <property type="match status" value="1"/>
</dbReference>
<evidence type="ECO:0000313" key="3">
    <source>
        <dbReference type="EMBL" id="MEI4832378.1"/>
    </source>
</evidence>
<organism evidence="3 4">
    <name type="scientific">Bacillus yunxiaonensis</name>
    <dbReference type="NCBI Taxonomy" id="3127665"/>
    <lineage>
        <taxon>Bacteria</taxon>
        <taxon>Bacillati</taxon>
        <taxon>Bacillota</taxon>
        <taxon>Bacilli</taxon>
        <taxon>Bacillales</taxon>
        <taxon>Bacillaceae</taxon>
        <taxon>Bacillus</taxon>
    </lineage>
</organism>
<protein>
    <submittedName>
        <fullName evidence="3">YciI family protein</fullName>
    </submittedName>
</protein>
<dbReference type="PANTHER" id="PTHR37828">
    <property type="entry name" value="GSR2449 PROTEIN"/>
    <property type="match status" value="1"/>
</dbReference>
<comment type="similarity">
    <text evidence="1">Belongs to the YciI family.</text>
</comment>
<dbReference type="Pfam" id="PF03795">
    <property type="entry name" value="YCII"/>
    <property type="match status" value="1"/>
</dbReference>